<dbReference type="SUPFAM" id="SSF46689">
    <property type="entry name" value="Homeodomain-like"/>
    <property type="match status" value="2"/>
</dbReference>
<evidence type="ECO:0000256" key="4">
    <source>
        <dbReference type="SAM" id="MobiDB-lite"/>
    </source>
</evidence>
<feature type="region of interest" description="Disordered" evidence="4">
    <location>
        <begin position="65"/>
        <end position="88"/>
    </location>
</feature>
<dbReference type="PROSITE" id="PS50096">
    <property type="entry name" value="IQ"/>
    <property type="match status" value="1"/>
</dbReference>
<dbReference type="AlphaFoldDB" id="A0A518N189"/>
<dbReference type="EMBL" id="CP042218">
    <property type="protein sequence ID" value="QDW65672.1"/>
    <property type="molecule type" value="Genomic_DNA"/>
</dbReference>
<dbReference type="InterPro" id="IPR009057">
    <property type="entry name" value="Homeodomain-like_sf"/>
</dbReference>
<evidence type="ECO:0000313" key="7">
    <source>
        <dbReference type="Proteomes" id="UP000316584"/>
    </source>
</evidence>
<keyword evidence="3" id="KW-0804">Transcription</keyword>
<dbReference type="RefSeq" id="WP_144889497.1">
    <property type="nucleotide sequence ID" value="NZ_CP042218.1"/>
</dbReference>
<feature type="region of interest" description="Disordered" evidence="4">
    <location>
        <begin position="443"/>
        <end position="467"/>
    </location>
</feature>
<reference evidence="6 7" key="1">
    <citation type="submission" date="2019-07" db="EMBL/GenBank/DDBJ databases">
        <title>Full genome sequence of Luteimonas sp. Gr-4.</title>
        <authorList>
            <person name="Im W.-T."/>
        </authorList>
    </citation>
    <scope>NUCLEOTIDE SEQUENCE [LARGE SCALE GENOMIC DNA]</scope>
    <source>
        <strain evidence="6 7">Gr-4</strain>
    </source>
</reference>
<keyword evidence="7" id="KW-1185">Reference proteome</keyword>
<dbReference type="PANTHER" id="PTHR46796">
    <property type="entry name" value="HTH-TYPE TRANSCRIPTIONAL ACTIVATOR RHAS-RELATED"/>
    <property type="match status" value="1"/>
</dbReference>
<dbReference type="Gene3D" id="1.10.10.60">
    <property type="entry name" value="Homeodomain-like"/>
    <property type="match status" value="1"/>
</dbReference>
<dbReference type="GO" id="GO:0043565">
    <property type="term" value="F:sequence-specific DNA binding"/>
    <property type="evidence" value="ECO:0007669"/>
    <property type="project" value="InterPro"/>
</dbReference>
<dbReference type="PROSITE" id="PS01124">
    <property type="entry name" value="HTH_ARAC_FAMILY_2"/>
    <property type="match status" value="1"/>
</dbReference>
<dbReference type="OrthoDB" id="282744at2"/>
<evidence type="ECO:0000256" key="3">
    <source>
        <dbReference type="ARBA" id="ARBA00023163"/>
    </source>
</evidence>
<protein>
    <submittedName>
        <fullName evidence="6">Helix-turn-helix transcriptional regulator</fullName>
    </submittedName>
</protein>
<feature type="region of interest" description="Disordered" evidence="4">
    <location>
        <begin position="118"/>
        <end position="152"/>
    </location>
</feature>
<evidence type="ECO:0000259" key="5">
    <source>
        <dbReference type="PROSITE" id="PS01124"/>
    </source>
</evidence>
<feature type="compositionally biased region" description="Basic and acidic residues" evidence="4">
    <location>
        <begin position="136"/>
        <end position="152"/>
    </location>
</feature>
<organism evidence="6 7">
    <name type="scientific">Luteimonas granuli</name>
    <dbReference type="NCBI Taxonomy" id="1176533"/>
    <lineage>
        <taxon>Bacteria</taxon>
        <taxon>Pseudomonadati</taxon>
        <taxon>Pseudomonadota</taxon>
        <taxon>Gammaproteobacteria</taxon>
        <taxon>Lysobacterales</taxon>
        <taxon>Lysobacteraceae</taxon>
        <taxon>Luteimonas</taxon>
    </lineage>
</organism>
<keyword evidence="2" id="KW-0238">DNA-binding</keyword>
<name>A0A518N189_9GAMM</name>
<dbReference type="Proteomes" id="UP000316584">
    <property type="component" value="Chromosome"/>
</dbReference>
<gene>
    <name evidence="6" type="ORF">FPZ22_01140</name>
</gene>
<proteinExistence type="predicted"/>
<dbReference type="Pfam" id="PF12833">
    <property type="entry name" value="HTH_18"/>
    <property type="match status" value="1"/>
</dbReference>
<feature type="domain" description="HTH araC/xylS-type" evidence="5">
    <location>
        <begin position="342"/>
        <end position="440"/>
    </location>
</feature>
<evidence type="ECO:0000256" key="1">
    <source>
        <dbReference type="ARBA" id="ARBA00023015"/>
    </source>
</evidence>
<keyword evidence="1" id="KW-0805">Transcription regulation</keyword>
<evidence type="ECO:0000256" key="2">
    <source>
        <dbReference type="ARBA" id="ARBA00023125"/>
    </source>
</evidence>
<sequence length="467" mass="50905">MRRTPGQGRRRQSQRRRHIARAEQAFGSMEVGQAGVVHACLRIRWRILKPGLSACLSGQTTARGASGKVRAYPLSPGSQPPTGPNMTAGTGSLPGSARPMAGLFWFFSRVRGRDSKARPCARSATARQLHAVTPKSGEKPSSRAPHDVASDDAGVDRRSAFMDVLQHQMRGAQTIAPGDLDASRLNVVRGRGRGNVLQLPAGWITLIVVLSGTLELDSHDATWALGRGRCQLWLEGALRCAGHGHGWWLLLTAPPQAWDPGGRRPVLELLPWEAPCQRSVLRPIVRLARRPPAGDASPASVAGIVADLRQAVVEQQAELQGCLARCSGRTRVRRRQSLLRLLRVQHLIRCHLDEHIALERLGASANYSPCHLLRVYRHVFGETPNEYASRLRRQRAWELVRDTPTPVCEIAGTLGFESESAFCRAFKHSFGCTTSAVRRRVAAESQAGRTRPASGSGSTSISALSAR</sequence>
<feature type="compositionally biased region" description="Low complexity" evidence="4">
    <location>
        <begin position="453"/>
        <end position="467"/>
    </location>
</feature>
<dbReference type="InterPro" id="IPR050204">
    <property type="entry name" value="AraC_XylS_family_regulators"/>
</dbReference>
<dbReference type="SMART" id="SM00342">
    <property type="entry name" value="HTH_ARAC"/>
    <property type="match status" value="1"/>
</dbReference>
<dbReference type="KEGG" id="lug:FPZ22_01140"/>
<accession>A0A518N189</accession>
<dbReference type="InterPro" id="IPR018060">
    <property type="entry name" value="HTH_AraC"/>
</dbReference>
<evidence type="ECO:0000313" key="6">
    <source>
        <dbReference type="EMBL" id="QDW65672.1"/>
    </source>
</evidence>
<dbReference type="GO" id="GO:0003700">
    <property type="term" value="F:DNA-binding transcription factor activity"/>
    <property type="evidence" value="ECO:0007669"/>
    <property type="project" value="InterPro"/>
</dbReference>